<evidence type="ECO:0000313" key="2">
    <source>
        <dbReference type="Proteomes" id="UP000632849"/>
    </source>
</evidence>
<evidence type="ECO:0000313" key="1">
    <source>
        <dbReference type="EMBL" id="GHG05526.1"/>
    </source>
</evidence>
<dbReference type="Gene3D" id="1.10.10.60">
    <property type="entry name" value="Homeodomain-like"/>
    <property type="match status" value="1"/>
</dbReference>
<organism evidence="1 2">
    <name type="scientific">Streptomyces filamentosus</name>
    <name type="common">Streptomyces roseosporus</name>
    <dbReference type="NCBI Taxonomy" id="67294"/>
    <lineage>
        <taxon>Bacteria</taxon>
        <taxon>Bacillati</taxon>
        <taxon>Actinomycetota</taxon>
        <taxon>Actinomycetes</taxon>
        <taxon>Kitasatosporales</taxon>
        <taxon>Streptomycetaceae</taxon>
        <taxon>Streptomyces</taxon>
    </lineage>
</organism>
<accession>A0A919BQK2</accession>
<reference evidence="1" key="1">
    <citation type="journal article" date="2014" name="Int. J. Syst. Evol. Microbiol.">
        <title>Complete genome sequence of Corynebacterium casei LMG S-19264T (=DSM 44701T), isolated from a smear-ripened cheese.</title>
        <authorList>
            <consortium name="US DOE Joint Genome Institute (JGI-PGF)"/>
            <person name="Walter F."/>
            <person name="Albersmeier A."/>
            <person name="Kalinowski J."/>
            <person name="Ruckert C."/>
        </authorList>
    </citation>
    <scope>NUCLEOTIDE SEQUENCE</scope>
    <source>
        <strain evidence="1">JCM 4122</strain>
    </source>
</reference>
<proteinExistence type="predicted"/>
<name>A0A919BQK2_STRFL</name>
<dbReference type="EMBL" id="BNBE01000002">
    <property type="protein sequence ID" value="GHG05526.1"/>
    <property type="molecule type" value="Genomic_DNA"/>
</dbReference>
<keyword evidence="2" id="KW-1185">Reference proteome</keyword>
<dbReference type="Proteomes" id="UP000632849">
    <property type="component" value="Unassembled WGS sequence"/>
</dbReference>
<sequence length="95" mass="10313">MQAGPSARLLGRAFAFPQVTMARTPRPFEEDDEQQLRDLHGQGFGRDQIARLLDRSSYTITVHAEKLGLAVLITSVVDTGLFLIMAKTSGVVGAV</sequence>
<gene>
    <name evidence="1" type="ORF">GCM10017667_40460</name>
</gene>
<reference evidence="1" key="2">
    <citation type="submission" date="2020-09" db="EMBL/GenBank/DDBJ databases">
        <authorList>
            <person name="Sun Q."/>
            <person name="Ohkuma M."/>
        </authorList>
    </citation>
    <scope>NUCLEOTIDE SEQUENCE</scope>
    <source>
        <strain evidence="1">JCM 4122</strain>
    </source>
</reference>
<dbReference type="AlphaFoldDB" id="A0A919BQK2"/>
<evidence type="ECO:0008006" key="3">
    <source>
        <dbReference type="Google" id="ProtNLM"/>
    </source>
</evidence>
<protein>
    <recommendedName>
        <fullName evidence="3">Transposase IS30-like HTH domain-containing protein</fullName>
    </recommendedName>
</protein>
<comment type="caution">
    <text evidence="1">The sequence shown here is derived from an EMBL/GenBank/DDBJ whole genome shotgun (WGS) entry which is preliminary data.</text>
</comment>